<accession>A0A7H8R3M1</accession>
<sequence length="519" mass="57772">MDSFTRKVSRLKIGIDLKQQAPGFVPSYTTLDRIEGEVTIQADRDTTFDHIAITFDGTSTARVQRQGSMAHPSNDISATHQFLRLRQPIDHNSYPEPRQFKPLCLYKFPFTFVVPEQLLPQSCSHSTDNPHLQAAHMQPPPSLGDPMMASDGKTLLDDLAPQMSEILYRIRVSVYRPNTTDGKLVPVTAVAKKIRVVPASLEQPPLEVTCNCTDDYRTRKEKDVRKGLLGKKTGRLVMAAAQPKPLQLPPPGEETDNTINSHLTVHVRFDPENDEQPPRLKSLWSKLRVLTYFSAEPFTTFPSKSMALMWSSMQGVYTETVDLSSLCVLSAQWEKHAASENVRRGSLESTASVNTITGPSASYSGKDFYTASIIVPISLPKTKAFVPTFHSCLNSRVYALDLSLSYQSPSAKVLVSSVSLKIPIQITSPYRETASLDTSDPVLSQMQVEEEFYRPRSIAPPSDEYLEQDSLLRASSRVSAGDFPEDGSPPDYSMTVQPQNTRTSSSCPRRRDYMMLAAC</sequence>
<dbReference type="GeneID" id="55994112"/>
<dbReference type="EMBL" id="CP055900">
    <property type="protein sequence ID" value="QKX59483.1"/>
    <property type="molecule type" value="Genomic_DNA"/>
</dbReference>
<evidence type="ECO:0000313" key="3">
    <source>
        <dbReference type="Proteomes" id="UP000509510"/>
    </source>
</evidence>
<dbReference type="PANTHER" id="PTHR31904">
    <property type="entry name" value="BYPASS OF STOP CODON PROTEIN 5-RELATED"/>
    <property type="match status" value="1"/>
</dbReference>
<organism evidence="2 3">
    <name type="scientific">Talaromyces rugulosus</name>
    <name type="common">Penicillium rugulosum</name>
    <dbReference type="NCBI Taxonomy" id="121627"/>
    <lineage>
        <taxon>Eukaryota</taxon>
        <taxon>Fungi</taxon>
        <taxon>Dikarya</taxon>
        <taxon>Ascomycota</taxon>
        <taxon>Pezizomycotina</taxon>
        <taxon>Eurotiomycetes</taxon>
        <taxon>Eurotiomycetidae</taxon>
        <taxon>Eurotiales</taxon>
        <taxon>Trichocomaceae</taxon>
        <taxon>Talaromyces</taxon>
        <taxon>Talaromyces sect. Islandici</taxon>
    </lineage>
</organism>
<protein>
    <recommendedName>
        <fullName evidence="4">Arrestin-like N-terminal domain-containing protein</fullName>
    </recommendedName>
</protein>
<feature type="compositionally biased region" description="Polar residues" evidence="1">
    <location>
        <begin position="494"/>
        <end position="507"/>
    </location>
</feature>
<feature type="region of interest" description="Disordered" evidence="1">
    <location>
        <begin position="479"/>
        <end position="507"/>
    </location>
</feature>
<dbReference type="RefSeq" id="XP_035345661.1">
    <property type="nucleotide sequence ID" value="XM_035489768.1"/>
</dbReference>
<gene>
    <name evidence="2" type="ORF">TRUGW13939_06617</name>
</gene>
<evidence type="ECO:0000256" key="1">
    <source>
        <dbReference type="SAM" id="MobiDB-lite"/>
    </source>
</evidence>
<proteinExistence type="predicted"/>
<dbReference type="PANTHER" id="PTHR31904:SF1">
    <property type="entry name" value="BYPASS OF STOP CODON PROTEIN 5-RELATED"/>
    <property type="match status" value="1"/>
</dbReference>
<evidence type="ECO:0000313" key="2">
    <source>
        <dbReference type="EMBL" id="QKX59483.1"/>
    </source>
</evidence>
<keyword evidence="3" id="KW-1185">Reference proteome</keyword>
<evidence type="ECO:0008006" key="4">
    <source>
        <dbReference type="Google" id="ProtNLM"/>
    </source>
</evidence>
<dbReference type="Proteomes" id="UP000509510">
    <property type="component" value="Chromosome III"/>
</dbReference>
<dbReference type="Gene3D" id="2.60.40.640">
    <property type="match status" value="1"/>
</dbReference>
<dbReference type="InterPro" id="IPR039634">
    <property type="entry name" value="Bul1-like"/>
</dbReference>
<reference evidence="3" key="1">
    <citation type="submission" date="2020-06" db="EMBL/GenBank/DDBJ databases">
        <title>A chromosome-scale genome assembly of Talaromyces rugulosus W13939.</title>
        <authorList>
            <person name="Wang B."/>
            <person name="Guo L."/>
            <person name="Ye K."/>
            <person name="Wang L."/>
        </authorList>
    </citation>
    <scope>NUCLEOTIDE SEQUENCE [LARGE SCALE GENOMIC DNA]</scope>
    <source>
        <strain evidence="3">W13939</strain>
    </source>
</reference>
<dbReference type="AlphaFoldDB" id="A0A7H8R3M1"/>
<dbReference type="OrthoDB" id="2283785at2759"/>
<dbReference type="KEGG" id="trg:TRUGW13939_06617"/>
<dbReference type="InterPro" id="IPR014752">
    <property type="entry name" value="Arrestin-like_C"/>
</dbReference>
<name>A0A7H8R3M1_TALRU</name>